<name>A0ABU9GTP5_9GAMM</name>
<organism evidence="13 14">
    <name type="scientific">Psychromonas aquatilis</name>
    <dbReference type="NCBI Taxonomy" id="2005072"/>
    <lineage>
        <taxon>Bacteria</taxon>
        <taxon>Pseudomonadati</taxon>
        <taxon>Pseudomonadota</taxon>
        <taxon>Gammaproteobacteria</taxon>
        <taxon>Alteromonadales</taxon>
        <taxon>Psychromonadaceae</taxon>
        <taxon>Psychromonas</taxon>
    </lineage>
</organism>
<evidence type="ECO:0000313" key="13">
    <source>
        <dbReference type="EMBL" id="MEL0630621.1"/>
    </source>
</evidence>
<comment type="subcellular location">
    <subcellularLocation>
        <location evidence="10">Cytoplasm</location>
    </subcellularLocation>
    <subcellularLocation>
        <location evidence="10">Secreted</location>
    </subcellularLocation>
    <subcellularLocation>
        <location evidence="10">Cell surface</location>
    </subcellularLocation>
    <text evidence="10">Fractions of enolase are present in both the cytoplasm and on the cell surface.</text>
</comment>
<dbReference type="InterPro" id="IPR020809">
    <property type="entry name" value="Enolase_CS"/>
</dbReference>
<keyword evidence="7 10" id="KW-0324">Glycolysis</keyword>
<evidence type="ECO:0000256" key="5">
    <source>
        <dbReference type="ARBA" id="ARBA00022525"/>
    </source>
</evidence>
<feature type="binding site" evidence="10">
    <location>
        <position position="246"/>
    </location>
    <ligand>
        <name>Mg(2+)</name>
        <dbReference type="ChEBI" id="CHEBI:18420"/>
    </ligand>
</feature>
<dbReference type="PRINTS" id="PR00148">
    <property type="entry name" value="ENOLASE"/>
</dbReference>
<comment type="catalytic activity">
    <reaction evidence="10">
        <text>(2R)-2-phosphoglycerate = phosphoenolpyruvate + H2O</text>
        <dbReference type="Rhea" id="RHEA:10164"/>
        <dbReference type="ChEBI" id="CHEBI:15377"/>
        <dbReference type="ChEBI" id="CHEBI:58289"/>
        <dbReference type="ChEBI" id="CHEBI:58702"/>
        <dbReference type="EC" id="4.2.1.11"/>
    </reaction>
</comment>
<dbReference type="PANTHER" id="PTHR11902">
    <property type="entry name" value="ENOLASE"/>
    <property type="match status" value="1"/>
</dbReference>
<reference evidence="13 14" key="1">
    <citation type="submission" date="2024-02" db="EMBL/GenBank/DDBJ databases">
        <title>Bacteria isolated from the canopy kelp, Nereocystis luetkeana.</title>
        <authorList>
            <person name="Pfister C.A."/>
            <person name="Younker I.T."/>
            <person name="Light S.H."/>
        </authorList>
    </citation>
    <scope>NUCLEOTIDE SEQUENCE [LARGE SCALE GENOMIC DNA]</scope>
    <source>
        <strain evidence="13 14">TI.1.05</strain>
    </source>
</reference>
<dbReference type="PROSITE" id="PS00164">
    <property type="entry name" value="ENOLASE"/>
    <property type="match status" value="1"/>
</dbReference>
<protein>
    <recommendedName>
        <fullName evidence="4 10">Enolase</fullName>
        <ecNumber evidence="3 10">4.2.1.11</ecNumber>
    </recommendedName>
    <alternativeName>
        <fullName evidence="10">2-phospho-D-glycerate hydro-lyase</fullName>
    </alternativeName>
    <alternativeName>
        <fullName evidence="10">2-phosphoglycerate dehydratase</fullName>
    </alternativeName>
</protein>
<feature type="active site" description="Proton donor" evidence="10">
    <location>
        <position position="209"/>
    </location>
</feature>
<dbReference type="PIRSF" id="PIRSF001400">
    <property type="entry name" value="Enolase"/>
    <property type="match status" value="1"/>
</dbReference>
<comment type="function">
    <text evidence="9 10">Catalyzes the reversible conversion of 2-phosphoglycerate (2-PG) into phosphoenolpyruvate (PEP). It is essential for the degradation of carbohydrates via glycolysis.</text>
</comment>
<keyword evidence="6 10" id="KW-0460">Magnesium</keyword>
<dbReference type="SMART" id="SM01192">
    <property type="entry name" value="Enolase_C"/>
    <property type="match status" value="1"/>
</dbReference>
<evidence type="ECO:0000256" key="1">
    <source>
        <dbReference type="ARBA" id="ARBA00005031"/>
    </source>
</evidence>
<keyword evidence="5 10" id="KW-0964">Secreted</keyword>
<evidence type="ECO:0000256" key="3">
    <source>
        <dbReference type="ARBA" id="ARBA00012058"/>
    </source>
</evidence>
<dbReference type="Pfam" id="PF03952">
    <property type="entry name" value="Enolase_N"/>
    <property type="match status" value="1"/>
</dbReference>
<comment type="pathway">
    <text evidence="1 10">Carbohydrate degradation; glycolysis; pyruvate from D-glyceraldehyde 3-phosphate: step 4/5.</text>
</comment>
<evidence type="ECO:0000256" key="8">
    <source>
        <dbReference type="ARBA" id="ARBA00023239"/>
    </source>
</evidence>
<feature type="binding site" evidence="10">
    <location>
        <position position="291"/>
    </location>
    <ligand>
        <name>Mg(2+)</name>
        <dbReference type="ChEBI" id="CHEBI:18420"/>
    </ligand>
</feature>
<comment type="cofactor">
    <cofactor evidence="10">
        <name>Mg(2+)</name>
        <dbReference type="ChEBI" id="CHEBI:18420"/>
    </cofactor>
    <text evidence="10">Binds a second Mg(2+) ion via substrate during catalysis.</text>
</comment>
<dbReference type="InterPro" id="IPR000941">
    <property type="entry name" value="Enolase"/>
</dbReference>
<dbReference type="InterPro" id="IPR036849">
    <property type="entry name" value="Enolase-like_C_sf"/>
</dbReference>
<keyword evidence="10" id="KW-0963">Cytoplasm</keyword>
<feature type="binding site" evidence="10">
    <location>
        <position position="372"/>
    </location>
    <ligand>
        <name>(2R)-2-phosphoglycerate</name>
        <dbReference type="ChEBI" id="CHEBI:58289"/>
    </ligand>
</feature>
<dbReference type="RefSeq" id="WP_341598748.1">
    <property type="nucleotide sequence ID" value="NZ_JBAKAZ010000069.1"/>
</dbReference>
<evidence type="ECO:0000256" key="2">
    <source>
        <dbReference type="ARBA" id="ARBA00009604"/>
    </source>
</evidence>
<evidence type="ECO:0000256" key="6">
    <source>
        <dbReference type="ARBA" id="ARBA00022842"/>
    </source>
</evidence>
<feature type="domain" description="Enolase N-terminal" evidence="12">
    <location>
        <begin position="4"/>
        <end position="134"/>
    </location>
</feature>
<comment type="subunit">
    <text evidence="10">Component of the RNA degradosome, a multiprotein complex involved in RNA processing and mRNA degradation.</text>
</comment>
<proteinExistence type="inferred from homology"/>
<keyword evidence="8 10" id="KW-0456">Lyase</keyword>
<evidence type="ECO:0000256" key="10">
    <source>
        <dbReference type="HAMAP-Rule" id="MF_00318"/>
    </source>
</evidence>
<evidence type="ECO:0000256" key="4">
    <source>
        <dbReference type="ARBA" id="ARBA00017068"/>
    </source>
</evidence>
<dbReference type="SMART" id="SM01193">
    <property type="entry name" value="Enolase_N"/>
    <property type="match status" value="1"/>
</dbReference>
<feature type="binding site" evidence="10">
    <location>
        <position position="373"/>
    </location>
    <ligand>
        <name>(2R)-2-phosphoglycerate</name>
        <dbReference type="ChEBI" id="CHEBI:58289"/>
    </ligand>
</feature>
<dbReference type="HAMAP" id="MF_00318">
    <property type="entry name" value="Enolase"/>
    <property type="match status" value="1"/>
</dbReference>
<dbReference type="EMBL" id="JBAKAZ010000069">
    <property type="protein sequence ID" value="MEL0630621.1"/>
    <property type="molecule type" value="Genomic_DNA"/>
</dbReference>
<dbReference type="Pfam" id="PF00113">
    <property type="entry name" value="Enolase_C"/>
    <property type="match status" value="1"/>
</dbReference>
<dbReference type="SUPFAM" id="SSF54826">
    <property type="entry name" value="Enolase N-terminal domain-like"/>
    <property type="match status" value="1"/>
</dbReference>
<dbReference type="SFLD" id="SFLDF00002">
    <property type="entry name" value="enolase"/>
    <property type="match status" value="1"/>
</dbReference>
<sequence length="432" mass="45508">MSNIVKVLGREIMDSRGNPTVEAEVHLADGSIGMAAAPSGASTGSREALELRDGDKARYLGKGVLKAVEAVNGPIAEALAGKDALAQAELDQIMIDLDGTENKAKFGANAILAVSLAAAKAAAASKKVPLYAHIADLNGTSGVYSMPLPMMNIINGGEHADNSVDIQEFMIQPVGAANFREGLRMGAEVFHSLAKVLKADGHSTAVGDEGGFAPNLASNEAALAAIKVAVANAGYELGKDITLAMDCAASEFYDKEENIYDLKGEGKKFTSEEFNYFLKDLTEQYPIVSIEDGLDESDWDGFAHQTKLLGDKIQLVGDDLFVTNTKILKRGIDNGIANSILIKFNQIGSLTETLAAIKMAKDAGFTAVISHRSGETEDATIADLAVGTAAGQIKTGSLSRSDRVAKYNQLLRIEEALGDAAPYNGLKEVKGQ</sequence>
<dbReference type="CDD" id="cd03313">
    <property type="entry name" value="enolase"/>
    <property type="match status" value="1"/>
</dbReference>
<dbReference type="Proteomes" id="UP001369082">
    <property type="component" value="Unassembled WGS sequence"/>
</dbReference>
<dbReference type="SUPFAM" id="SSF51604">
    <property type="entry name" value="Enolase C-terminal domain-like"/>
    <property type="match status" value="1"/>
</dbReference>
<dbReference type="InterPro" id="IPR020810">
    <property type="entry name" value="Enolase_C"/>
</dbReference>
<evidence type="ECO:0000256" key="7">
    <source>
        <dbReference type="ARBA" id="ARBA00023152"/>
    </source>
</evidence>
<keyword evidence="14" id="KW-1185">Reference proteome</keyword>
<dbReference type="InterPro" id="IPR029017">
    <property type="entry name" value="Enolase-like_N"/>
</dbReference>
<dbReference type="SFLD" id="SFLDS00001">
    <property type="entry name" value="Enolase"/>
    <property type="match status" value="1"/>
</dbReference>
<dbReference type="Gene3D" id="3.20.20.120">
    <property type="entry name" value="Enolase-like C-terminal domain"/>
    <property type="match status" value="1"/>
</dbReference>
<dbReference type="GO" id="GO:0004634">
    <property type="term" value="F:phosphopyruvate hydratase activity"/>
    <property type="evidence" value="ECO:0007669"/>
    <property type="project" value="UniProtKB-EC"/>
</dbReference>
<feature type="binding site" evidence="10">
    <location>
        <position position="167"/>
    </location>
    <ligand>
        <name>(2R)-2-phosphoglycerate</name>
        <dbReference type="ChEBI" id="CHEBI:58289"/>
    </ligand>
</feature>
<feature type="binding site" evidence="10">
    <location>
        <position position="318"/>
    </location>
    <ligand>
        <name>Mg(2+)</name>
        <dbReference type="ChEBI" id="CHEBI:18420"/>
    </ligand>
</feature>
<accession>A0ABU9GTP5</accession>
<feature type="domain" description="Enolase C-terminal TIM barrel" evidence="11">
    <location>
        <begin position="143"/>
        <end position="431"/>
    </location>
</feature>
<evidence type="ECO:0000259" key="12">
    <source>
        <dbReference type="SMART" id="SM01193"/>
    </source>
</evidence>
<feature type="active site" description="Proton acceptor" evidence="10">
    <location>
        <position position="343"/>
    </location>
</feature>
<gene>
    <name evidence="10 13" type="primary">eno</name>
    <name evidence="13" type="ORF">V6256_13475</name>
</gene>
<feature type="binding site" evidence="10">
    <location>
        <position position="343"/>
    </location>
    <ligand>
        <name>(2R)-2-phosphoglycerate</name>
        <dbReference type="ChEBI" id="CHEBI:58289"/>
    </ligand>
</feature>
<comment type="similarity">
    <text evidence="2 10">Belongs to the enolase family.</text>
</comment>
<dbReference type="PANTHER" id="PTHR11902:SF1">
    <property type="entry name" value="ENOLASE"/>
    <property type="match status" value="1"/>
</dbReference>
<dbReference type="SFLD" id="SFLDG00178">
    <property type="entry name" value="enolase"/>
    <property type="match status" value="1"/>
</dbReference>
<feature type="binding site" evidence="10">
    <location>
        <position position="394"/>
    </location>
    <ligand>
        <name>(2R)-2-phosphoglycerate</name>
        <dbReference type="ChEBI" id="CHEBI:58289"/>
    </ligand>
</feature>
<dbReference type="EC" id="4.2.1.11" evidence="3 10"/>
<comment type="caution">
    <text evidence="13">The sequence shown here is derived from an EMBL/GenBank/DDBJ whole genome shotgun (WGS) entry which is preliminary data.</text>
</comment>
<dbReference type="NCBIfam" id="TIGR01060">
    <property type="entry name" value="eno"/>
    <property type="match status" value="1"/>
</dbReference>
<evidence type="ECO:0000256" key="9">
    <source>
        <dbReference type="ARBA" id="ARBA00045763"/>
    </source>
</evidence>
<evidence type="ECO:0000313" key="14">
    <source>
        <dbReference type="Proteomes" id="UP001369082"/>
    </source>
</evidence>
<evidence type="ECO:0000259" key="11">
    <source>
        <dbReference type="SMART" id="SM01192"/>
    </source>
</evidence>
<dbReference type="Gene3D" id="3.30.390.10">
    <property type="entry name" value="Enolase-like, N-terminal domain"/>
    <property type="match status" value="1"/>
</dbReference>
<keyword evidence="10" id="KW-0479">Metal-binding</keyword>
<dbReference type="InterPro" id="IPR020811">
    <property type="entry name" value="Enolase_N"/>
</dbReference>